<protein>
    <submittedName>
        <fullName evidence="2">Uncharacterized protein</fullName>
    </submittedName>
</protein>
<organism evidence="2 4">
    <name type="scientific">Kosakonia oryzae</name>
    <dbReference type="NCBI Taxonomy" id="497725"/>
    <lineage>
        <taxon>Bacteria</taxon>
        <taxon>Pseudomonadati</taxon>
        <taxon>Pseudomonadota</taxon>
        <taxon>Gammaproteobacteria</taxon>
        <taxon>Enterobacterales</taxon>
        <taxon>Enterobacteriaceae</taxon>
        <taxon>Kosakonia</taxon>
    </lineage>
</organism>
<evidence type="ECO:0000313" key="2">
    <source>
        <dbReference type="EMBL" id="SFC03130.1"/>
    </source>
</evidence>
<reference evidence="1 3" key="2">
    <citation type="submission" date="2021-03" db="EMBL/GenBank/DDBJ databases">
        <authorList>
            <person name="Li Y."/>
            <person name="Li S."/>
            <person name="Chen M."/>
            <person name="Peng G."/>
            <person name="Tan Z."/>
            <person name="An Q."/>
        </authorList>
    </citation>
    <scope>NUCLEOTIDE SEQUENCE [LARGE SCALE GENOMIC DNA]</scope>
    <source>
        <strain evidence="1 3">Ola 51</strain>
    </source>
</reference>
<dbReference type="EMBL" id="FOKO01000002">
    <property type="protein sequence ID" value="SFC03130.1"/>
    <property type="molecule type" value="Genomic_DNA"/>
</dbReference>
<sequence length="145" mass="16782">MSLKTLSDVISPLKHYGAALEKTVKEFHHKIYEEWKTRNTDNNIVIVGLDRMSNLEVLVPMLKLKLSSKTRLVFIDKDLYSETEFYSHNDDKDISIIKMYMNTTDYLTFNHPSEEGYDTDYAQNLEWSVLSKVLIAASEKGLISL</sequence>
<dbReference type="Proteomes" id="UP000078227">
    <property type="component" value="Chromosome"/>
</dbReference>
<dbReference type="RefSeq" id="WP_064566933.1">
    <property type="nucleotide sequence ID" value="NZ_CP014007.2"/>
</dbReference>
<evidence type="ECO:0000313" key="1">
    <source>
        <dbReference type="EMBL" id="ANI83304.1"/>
    </source>
</evidence>
<keyword evidence="3" id="KW-1185">Reference proteome</keyword>
<name>A0AA94H2N6_9ENTR</name>
<evidence type="ECO:0000313" key="3">
    <source>
        <dbReference type="Proteomes" id="UP000078227"/>
    </source>
</evidence>
<evidence type="ECO:0000313" key="4">
    <source>
        <dbReference type="Proteomes" id="UP000182314"/>
    </source>
</evidence>
<dbReference type="KEGG" id="kor:AWR26_14480"/>
<dbReference type="EMBL" id="CP014007">
    <property type="protein sequence ID" value="ANI83304.1"/>
    <property type="molecule type" value="Genomic_DNA"/>
</dbReference>
<dbReference type="Proteomes" id="UP000182314">
    <property type="component" value="Unassembled WGS sequence"/>
</dbReference>
<gene>
    <name evidence="1" type="ORF">AWR26_14480</name>
    <name evidence="2" type="ORF">SAMN05216286_1359</name>
</gene>
<reference evidence="2 4" key="1">
    <citation type="submission" date="2016-10" db="EMBL/GenBank/DDBJ databases">
        <authorList>
            <person name="Varghese N."/>
            <person name="Submissions S."/>
        </authorList>
    </citation>
    <scope>NUCLEOTIDE SEQUENCE [LARGE SCALE GENOMIC DNA]</scope>
    <source>
        <strain evidence="2 4">CGMCC 1.7012</strain>
    </source>
</reference>
<accession>A0AA94H2N6</accession>
<dbReference type="AlphaFoldDB" id="A0AA94H2N6"/>
<proteinExistence type="predicted"/>